<sequence>MLKNRLMVTANMRYAFLKKNERIGKYLNSRLSDVEIMQLAKCSQKDLDTWRKYSFKTIDNVDGSVIYAIQTEMEIYLRLLKEEGINETAVVLDKNGKHLNTSIVAQAKYALGITLTPPKNNLSCTREYWKRTVERVAELEMPYSTKEEITKALNMYGKVHNTN</sequence>
<name>A0A7H9ARJ1_9FLAO</name>
<proteinExistence type="predicted"/>
<keyword evidence="2" id="KW-1185">Reference proteome</keyword>
<evidence type="ECO:0000313" key="2">
    <source>
        <dbReference type="Proteomes" id="UP000509302"/>
    </source>
</evidence>
<accession>A0A7H9ARJ1</accession>
<dbReference type="RefSeq" id="WP_179242322.1">
    <property type="nucleotide sequence ID" value="NZ_CP058595.1"/>
</dbReference>
<dbReference type="KEGG" id="cagg:HYG79_12005"/>
<evidence type="ECO:0000313" key="1">
    <source>
        <dbReference type="EMBL" id="QLG46036.1"/>
    </source>
</evidence>
<organism evidence="1 2">
    <name type="scientific">Costertonia aggregata</name>
    <dbReference type="NCBI Taxonomy" id="343403"/>
    <lineage>
        <taxon>Bacteria</taxon>
        <taxon>Pseudomonadati</taxon>
        <taxon>Bacteroidota</taxon>
        <taxon>Flavobacteriia</taxon>
        <taxon>Flavobacteriales</taxon>
        <taxon>Flavobacteriaceae</taxon>
        <taxon>Costertonia</taxon>
    </lineage>
</organism>
<reference evidence="1 2" key="1">
    <citation type="journal article" date="2006" name="Int. J. Syst. Evol. Microbiol.">
        <title>Costertonia aggregata gen. nov., sp. nov., a mesophilic marine bacterium of the family Flavobacteriaceae, isolated from a mature biofilm.</title>
        <authorList>
            <person name="Kwon K.K."/>
            <person name="Lee Y.K."/>
            <person name="Lee H.K."/>
        </authorList>
    </citation>
    <scope>NUCLEOTIDE SEQUENCE [LARGE SCALE GENOMIC DNA]</scope>
    <source>
        <strain evidence="1 2">KCCM 42265</strain>
    </source>
</reference>
<dbReference type="EMBL" id="CP058595">
    <property type="protein sequence ID" value="QLG46036.1"/>
    <property type="molecule type" value="Genomic_DNA"/>
</dbReference>
<gene>
    <name evidence="1" type="ORF">HYG79_12005</name>
</gene>
<dbReference type="Proteomes" id="UP000509302">
    <property type="component" value="Chromosome"/>
</dbReference>
<protein>
    <submittedName>
        <fullName evidence="1">Uncharacterized protein</fullName>
    </submittedName>
</protein>
<dbReference type="AlphaFoldDB" id="A0A7H9ARJ1"/>